<feature type="region of interest" description="Disordered" evidence="8">
    <location>
        <begin position="119"/>
        <end position="153"/>
    </location>
</feature>
<keyword evidence="9" id="KW-0472">Membrane</keyword>
<organism evidence="12 13">
    <name type="scientific">Symbiodinium microadriaticum</name>
    <name type="common">Dinoflagellate</name>
    <name type="synonym">Zooxanthella microadriatica</name>
    <dbReference type="NCBI Taxonomy" id="2951"/>
    <lineage>
        <taxon>Eukaryota</taxon>
        <taxon>Sar</taxon>
        <taxon>Alveolata</taxon>
        <taxon>Dinophyceae</taxon>
        <taxon>Suessiales</taxon>
        <taxon>Symbiodiniaceae</taxon>
        <taxon>Symbiodinium</taxon>
    </lineage>
</organism>
<dbReference type="SUPFAM" id="SSF81301">
    <property type="entry name" value="Nucleotidyltransferase"/>
    <property type="match status" value="1"/>
</dbReference>
<dbReference type="Gene3D" id="3.30.460.10">
    <property type="entry name" value="Beta Polymerase, domain 2"/>
    <property type="match status" value="1"/>
</dbReference>
<reference evidence="12 13" key="1">
    <citation type="submission" date="2016-02" db="EMBL/GenBank/DDBJ databases">
        <title>Genome analysis of coral dinoflagellate symbionts highlights evolutionary adaptations to a symbiotic lifestyle.</title>
        <authorList>
            <person name="Aranda M."/>
            <person name="Li Y."/>
            <person name="Liew Y.J."/>
            <person name="Baumgarten S."/>
            <person name="Simakov O."/>
            <person name="Wilson M."/>
            <person name="Piel J."/>
            <person name="Ashoor H."/>
            <person name="Bougouffa S."/>
            <person name="Bajic V.B."/>
            <person name="Ryu T."/>
            <person name="Ravasi T."/>
            <person name="Bayer T."/>
            <person name="Micklem G."/>
            <person name="Kim H."/>
            <person name="Bhak J."/>
            <person name="Lajeunesse T.C."/>
            <person name="Voolstra C.R."/>
        </authorList>
    </citation>
    <scope>NUCLEOTIDE SEQUENCE [LARGE SCALE GENOMIC DNA]</scope>
    <source>
        <strain evidence="12 13">CCMP2467</strain>
    </source>
</reference>
<dbReference type="PROSITE" id="PS51257">
    <property type="entry name" value="PROKAR_LIPOPROTEIN"/>
    <property type="match status" value="1"/>
</dbReference>
<name>A0A1Q9D0H8_SYMMI</name>
<keyword evidence="9" id="KW-0812">Transmembrane</keyword>
<comment type="caution">
    <text evidence="12">The sequence shown here is derived from an EMBL/GenBank/DDBJ whole genome shotgun (WGS) entry which is preliminary data.</text>
</comment>
<evidence type="ECO:0000256" key="8">
    <source>
        <dbReference type="SAM" id="MobiDB-lite"/>
    </source>
</evidence>
<evidence type="ECO:0000313" key="12">
    <source>
        <dbReference type="EMBL" id="OLP88657.1"/>
    </source>
</evidence>
<evidence type="ECO:0000256" key="6">
    <source>
        <dbReference type="ARBA" id="ARBA00022723"/>
    </source>
</evidence>
<dbReference type="GO" id="GO:0016779">
    <property type="term" value="F:nucleotidyltransferase activity"/>
    <property type="evidence" value="ECO:0007669"/>
    <property type="project" value="UniProtKB-KW"/>
</dbReference>
<dbReference type="GO" id="GO:0005737">
    <property type="term" value="C:cytoplasm"/>
    <property type="evidence" value="ECO:0007669"/>
    <property type="project" value="UniProtKB-SubCell"/>
</dbReference>
<dbReference type="EMBL" id="LSRX01000802">
    <property type="protein sequence ID" value="OLP88657.1"/>
    <property type="molecule type" value="Genomic_DNA"/>
</dbReference>
<proteinExistence type="predicted"/>
<protein>
    <submittedName>
        <fullName evidence="12">Terminal uridylyltransferase 7</fullName>
    </submittedName>
</protein>
<evidence type="ECO:0000259" key="10">
    <source>
        <dbReference type="Pfam" id="PF03828"/>
    </source>
</evidence>
<evidence type="ECO:0000256" key="5">
    <source>
        <dbReference type="ARBA" id="ARBA00022679"/>
    </source>
</evidence>
<feature type="region of interest" description="Disordered" evidence="8">
    <location>
        <begin position="987"/>
        <end position="1007"/>
    </location>
</feature>
<feature type="transmembrane region" description="Helical" evidence="9">
    <location>
        <begin position="23"/>
        <end position="43"/>
    </location>
</feature>
<keyword evidence="12" id="KW-0548">Nucleotidyltransferase</keyword>
<evidence type="ECO:0000313" key="13">
    <source>
        <dbReference type="Proteomes" id="UP000186817"/>
    </source>
</evidence>
<dbReference type="Pfam" id="PF03828">
    <property type="entry name" value="PAP_assoc"/>
    <property type="match status" value="1"/>
</dbReference>
<dbReference type="InterPro" id="IPR002058">
    <property type="entry name" value="PAP_assoc"/>
</dbReference>
<sequence>MPAPRPVASAALKDFIAIRFDPTWAVIMLALVFACLVPGLAALPCTAGPFGVSQAYLATAGWPLDMDLGIEQLIYLDEIVEVTYDGATDTGQLFRTTLPPVRLQRDELNHVTMPASRGSLIHSDGAASSPRAVQDEGGTTARGRNKRGSLDGAFGFDSVPADQDLLSQMQMTDDEVQEQELDAATVLSAPGLGESDQAEALRLVGAAGGGTFQYMAPEVLKQELQSRSWKLGVEPRGPAERLFRLAKIGRAPAVCRILWRDVAGRLVGQKYLKLAKQRRVPDSMTTGDPATRNRQYLWLQGVDCSLLVMAGDAPEPPEARGHHRAALPAIPYPARVQHVIRRVLQAASSVEGAEVRAFGSSVNGFGDSSSDVDVVLSANKACFAEGLGLGRVSKKDLEPRVLGKLRQELRKRGFTINLFIPQAKVPIIKLSLQHAQDRIDCDLSVNNLLPVFNTKRPSIQHRGEAEEVPAQHLTQFAWARDEGVHGADKGNLSSYAFTLMVIFYMQMRGVLPCLQREALFDPVWYSEGGQRYNVAMEDAGDCSHPGGPVSFPDFARFYHDEFEWGERVVSVRTGESAPLEEYPDLRMKPRSGITDEEWDYFLHIEDPFDTRRNLNCVLAPGSNYRLWEAHHAEMLSAEPSGSVGGSSDPGPGRLTDTDLLSADHGFQNEWQPARLTLLPSQSSRFDEFFWQSSLVVHVMRPYPTTGAGNAYKEEGVQLVPLSFLQVMSKVAKYEVLHALSDRRADDLANILESARVPGHAYFTDGWHLSDQVDYELIIVEEFDHIISDSTLCVVEKEEAKQHKGGDGGRLVESLVSTPVHPASKGGKGGKFGKGAKGGGKPGKGKFSGPPGPLSVFRPSPAAGMPKGGKGWDAPRPERRERPRVDDVPDPGPLDEGLVLEIQNFVEERGGGQVEGGQIGAQFHGIKKSQLKPHFDIVDVGGGKYWVRQFGFDGPIPDEVPGAEEKQDVPDEPADDVAEDPFLAESFQEEADLNPAEGETKAGQDMPRNGLKIPWPRADANGMWGQVCCVSCVNRDEGSQEAVVTAASATSEVVPMVITGVDDLLVRLEGNWNRVEDSKFMAAVFAQKISWAKRFKSPPVDITVVSSDKIAVEVEGEKLTAWFNDKDELVWDDGDVWQKQPETGAWDQPIDDLPADAMAEDDDEYTQSLLRRVEELQQELADVLAAKGLREEDLPSSKARWRAGAAEAAAPHLIIITAIIIIIIIVIIIIIIIIITIIIIIIIAIIIIIIINIIIATIIIIIIIVIIIIIIIIITIIIIIIIAIIIIIIINIIIAIIIIIIIIVIIIIIIIISIIIIIKVMVRPSCKMFWQGESPVNVPFPCSSLSLPEA</sequence>
<feature type="compositionally biased region" description="Gly residues" evidence="8">
    <location>
        <begin position="825"/>
        <end position="841"/>
    </location>
</feature>
<keyword evidence="4" id="KW-0963">Cytoplasm</keyword>
<comment type="subcellular location">
    <subcellularLocation>
        <location evidence="3">Cytoplasm</location>
    </subcellularLocation>
</comment>
<comment type="cofactor">
    <cofactor evidence="1">
        <name>Mn(2+)</name>
        <dbReference type="ChEBI" id="CHEBI:29035"/>
    </cofactor>
</comment>
<keyword evidence="6" id="KW-0479">Metal-binding</keyword>
<dbReference type="InterPro" id="IPR054708">
    <property type="entry name" value="MTPAP-like_central"/>
</dbReference>
<feature type="compositionally biased region" description="Basic and acidic residues" evidence="8">
    <location>
        <begin position="872"/>
        <end position="886"/>
    </location>
</feature>
<keyword evidence="13" id="KW-1185">Reference proteome</keyword>
<dbReference type="GO" id="GO:0031123">
    <property type="term" value="P:RNA 3'-end processing"/>
    <property type="evidence" value="ECO:0007669"/>
    <property type="project" value="TreeGrafter"/>
</dbReference>
<dbReference type="OrthoDB" id="420381at2759"/>
<feature type="domain" description="Poly(A) RNA polymerase mitochondrial-like central palm" evidence="11">
    <location>
        <begin position="339"/>
        <end position="455"/>
    </location>
</feature>
<dbReference type="SUPFAM" id="SSF81631">
    <property type="entry name" value="PAP/OAS1 substrate-binding domain"/>
    <property type="match status" value="1"/>
</dbReference>
<evidence type="ECO:0000256" key="3">
    <source>
        <dbReference type="ARBA" id="ARBA00004496"/>
    </source>
</evidence>
<keyword evidence="5 12" id="KW-0808">Transferase</keyword>
<feature type="region of interest" description="Disordered" evidence="8">
    <location>
        <begin position="818"/>
        <end position="893"/>
    </location>
</feature>
<dbReference type="Pfam" id="PF22600">
    <property type="entry name" value="MTPAP-like_central"/>
    <property type="match status" value="1"/>
</dbReference>
<evidence type="ECO:0000259" key="11">
    <source>
        <dbReference type="Pfam" id="PF22600"/>
    </source>
</evidence>
<accession>A0A1Q9D0H8</accession>
<feature type="transmembrane region" description="Helical" evidence="9">
    <location>
        <begin position="1291"/>
        <end position="1317"/>
    </location>
</feature>
<evidence type="ECO:0000256" key="9">
    <source>
        <dbReference type="SAM" id="Phobius"/>
    </source>
</evidence>
<gene>
    <name evidence="12" type="primary">Zcchc6</name>
    <name evidence="12" type="ORF">AK812_SmicGene29985</name>
</gene>
<evidence type="ECO:0000256" key="2">
    <source>
        <dbReference type="ARBA" id="ARBA00001946"/>
    </source>
</evidence>
<dbReference type="PANTHER" id="PTHR12271:SF40">
    <property type="entry name" value="POLY(A) RNA POLYMERASE GLD2"/>
    <property type="match status" value="1"/>
</dbReference>
<comment type="cofactor">
    <cofactor evidence="2">
        <name>Mg(2+)</name>
        <dbReference type="ChEBI" id="CHEBI:18420"/>
    </cofactor>
</comment>
<dbReference type="GO" id="GO:0046872">
    <property type="term" value="F:metal ion binding"/>
    <property type="evidence" value="ECO:0007669"/>
    <property type="project" value="UniProtKB-KW"/>
</dbReference>
<evidence type="ECO:0000256" key="1">
    <source>
        <dbReference type="ARBA" id="ARBA00001936"/>
    </source>
</evidence>
<dbReference type="SUPFAM" id="SSF81321">
    <property type="entry name" value="Family A G protein-coupled receptor-like"/>
    <property type="match status" value="1"/>
</dbReference>
<dbReference type="PANTHER" id="PTHR12271">
    <property type="entry name" value="POLY A POLYMERASE CID PAP -RELATED"/>
    <property type="match status" value="1"/>
</dbReference>
<evidence type="ECO:0000256" key="7">
    <source>
        <dbReference type="ARBA" id="ARBA00022842"/>
    </source>
</evidence>
<dbReference type="Proteomes" id="UP000186817">
    <property type="component" value="Unassembled WGS sequence"/>
</dbReference>
<dbReference type="CDD" id="cd05402">
    <property type="entry name" value="NT_PAP_TUTase"/>
    <property type="match status" value="1"/>
</dbReference>
<feature type="transmembrane region" description="Helical" evidence="9">
    <location>
        <begin position="1217"/>
        <end position="1250"/>
    </location>
</feature>
<keyword evidence="7" id="KW-0460">Magnesium</keyword>
<dbReference type="Gene3D" id="1.10.1410.10">
    <property type="match status" value="1"/>
</dbReference>
<keyword evidence="9" id="KW-1133">Transmembrane helix</keyword>
<dbReference type="InterPro" id="IPR043519">
    <property type="entry name" value="NT_sf"/>
</dbReference>
<feature type="transmembrane region" description="Helical" evidence="9">
    <location>
        <begin position="1257"/>
        <end position="1285"/>
    </location>
</feature>
<feature type="domain" description="PAP-associated" evidence="10">
    <location>
        <begin position="553"/>
        <end position="610"/>
    </location>
</feature>
<evidence type="ECO:0000256" key="4">
    <source>
        <dbReference type="ARBA" id="ARBA00022490"/>
    </source>
</evidence>